<feature type="region of interest" description="Disordered" evidence="1">
    <location>
        <begin position="1"/>
        <end position="39"/>
    </location>
</feature>
<dbReference type="AlphaFoldDB" id="A0A2N3QGJ1"/>
<feature type="transmembrane region" description="Helical" evidence="2">
    <location>
        <begin position="246"/>
        <end position="266"/>
    </location>
</feature>
<organism evidence="4 5">
    <name type="scientific">Bifidobacterium pseudolongum subsp. globosum</name>
    <dbReference type="NCBI Taxonomy" id="1690"/>
    <lineage>
        <taxon>Bacteria</taxon>
        <taxon>Bacillati</taxon>
        <taxon>Actinomycetota</taxon>
        <taxon>Actinomycetes</taxon>
        <taxon>Bifidobacteriales</taxon>
        <taxon>Bifidobacteriaceae</taxon>
        <taxon>Bifidobacterium</taxon>
    </lineage>
</organism>
<proteinExistence type="predicted"/>
<keyword evidence="4" id="KW-0378">Hydrolase</keyword>
<feature type="transmembrane region" description="Helical" evidence="2">
    <location>
        <begin position="201"/>
        <end position="217"/>
    </location>
</feature>
<feature type="compositionally biased region" description="Low complexity" evidence="1">
    <location>
        <begin position="1"/>
        <end position="11"/>
    </location>
</feature>
<keyword evidence="4" id="KW-0645">Protease</keyword>
<reference evidence="4 5" key="1">
    <citation type="submission" date="2017-10" db="EMBL/GenBank/DDBJ databases">
        <title>Bifidobacterium genomics.</title>
        <authorList>
            <person name="Lugli G.A."/>
            <person name="Milani C."/>
            <person name="Mancabelli L."/>
        </authorList>
    </citation>
    <scope>NUCLEOTIDE SEQUENCE [LARGE SCALE GENOMIC DNA]</scope>
    <source>
        <strain evidence="4 5">1524B</strain>
    </source>
</reference>
<feature type="compositionally biased region" description="Pro residues" evidence="1">
    <location>
        <begin position="12"/>
        <end position="27"/>
    </location>
</feature>
<protein>
    <submittedName>
        <fullName evidence="4">CAAX amino protease family protein</fullName>
    </submittedName>
</protein>
<evidence type="ECO:0000313" key="5">
    <source>
        <dbReference type="Proteomes" id="UP000233730"/>
    </source>
</evidence>
<accession>A0A2N3QGJ1</accession>
<feature type="transmembrane region" description="Helical" evidence="2">
    <location>
        <begin position="58"/>
        <end position="80"/>
    </location>
</feature>
<dbReference type="PANTHER" id="PTHR36435">
    <property type="entry name" value="SLR1288 PROTEIN"/>
    <property type="match status" value="1"/>
</dbReference>
<gene>
    <name evidence="4" type="ORF">CQR46_1195</name>
</gene>
<evidence type="ECO:0000256" key="1">
    <source>
        <dbReference type="SAM" id="MobiDB-lite"/>
    </source>
</evidence>
<evidence type="ECO:0000256" key="2">
    <source>
        <dbReference type="SAM" id="Phobius"/>
    </source>
</evidence>
<dbReference type="Proteomes" id="UP000233730">
    <property type="component" value="Unassembled WGS sequence"/>
</dbReference>
<dbReference type="EMBL" id="PCGZ01000007">
    <property type="protein sequence ID" value="PKU90192.1"/>
    <property type="molecule type" value="Genomic_DNA"/>
</dbReference>
<feature type="transmembrane region" description="Helical" evidence="2">
    <location>
        <begin position="128"/>
        <end position="151"/>
    </location>
</feature>
<dbReference type="Pfam" id="PF02517">
    <property type="entry name" value="Rce1-like"/>
    <property type="match status" value="1"/>
</dbReference>
<keyword evidence="2" id="KW-0812">Transmembrane</keyword>
<keyword evidence="2" id="KW-1133">Transmembrane helix</keyword>
<feature type="transmembrane region" description="Helical" evidence="2">
    <location>
        <begin position="294"/>
        <end position="315"/>
    </location>
</feature>
<keyword evidence="2" id="KW-0472">Membrane</keyword>
<feature type="transmembrane region" description="Helical" evidence="2">
    <location>
        <begin position="86"/>
        <end position="107"/>
    </location>
</feature>
<dbReference type="InterPro" id="IPR003675">
    <property type="entry name" value="Rce1/LyrA-like_dom"/>
</dbReference>
<feature type="transmembrane region" description="Helical" evidence="2">
    <location>
        <begin position="171"/>
        <end position="189"/>
    </location>
</feature>
<name>A0A2N3QGJ1_9BIFI</name>
<dbReference type="RefSeq" id="WP_101430036.1">
    <property type="nucleotide sequence ID" value="NZ_PCGZ01000007.1"/>
</dbReference>
<dbReference type="PANTHER" id="PTHR36435:SF1">
    <property type="entry name" value="CAAX AMINO TERMINAL PROTEASE FAMILY PROTEIN"/>
    <property type="match status" value="1"/>
</dbReference>
<evidence type="ECO:0000313" key="4">
    <source>
        <dbReference type="EMBL" id="PKU90192.1"/>
    </source>
</evidence>
<sequence>MTIPPQQQRPQHPQPQRPPTHWPPVPPMAAVRPAPAPSPWQDRITAAKRAYSRAGAATTLMLVVWVLLALLLQGAVAGMLHTPQLSAWLGVVISSGVLYCIALPLGIMVLRGEPMLPTRRFMLKPSRFVVYLLIALPVTYAGNIIGILLSAALSGGQASNRILDMTGGSDWVVNMVAAVLLAPIVEEWLFRKQLIGRLRRFGELPAILVSALFFALFHLNLFQFFYAFGLGILFGYVYTRTSRLRYTVALHMIINANGGIVAPWFMNRMMAVVEAHPTAETITNAQMGALLGGFAYAFVLLAATVAGLVLLIVRWKRREFYWAPEQLPRGAAGRAAFGNPGVITYVAIGALGTLAMLFM</sequence>
<feature type="domain" description="CAAX prenyl protease 2/Lysostaphin resistance protein A-like" evidence="3">
    <location>
        <begin position="170"/>
        <end position="256"/>
    </location>
</feature>
<feature type="transmembrane region" description="Helical" evidence="2">
    <location>
        <begin position="223"/>
        <end position="239"/>
    </location>
</feature>
<comment type="caution">
    <text evidence="4">The sequence shown here is derived from an EMBL/GenBank/DDBJ whole genome shotgun (WGS) entry which is preliminary data.</text>
</comment>
<dbReference type="GO" id="GO:0006508">
    <property type="term" value="P:proteolysis"/>
    <property type="evidence" value="ECO:0007669"/>
    <property type="project" value="UniProtKB-KW"/>
</dbReference>
<dbReference type="GO" id="GO:0080120">
    <property type="term" value="P:CAAX-box protein maturation"/>
    <property type="evidence" value="ECO:0007669"/>
    <property type="project" value="UniProtKB-ARBA"/>
</dbReference>
<feature type="transmembrane region" description="Helical" evidence="2">
    <location>
        <begin position="336"/>
        <end position="358"/>
    </location>
</feature>
<evidence type="ECO:0000259" key="3">
    <source>
        <dbReference type="Pfam" id="PF02517"/>
    </source>
</evidence>
<dbReference type="InterPro" id="IPR052710">
    <property type="entry name" value="CAAX_protease"/>
</dbReference>
<dbReference type="GO" id="GO:0004175">
    <property type="term" value="F:endopeptidase activity"/>
    <property type="evidence" value="ECO:0007669"/>
    <property type="project" value="UniProtKB-ARBA"/>
</dbReference>